<organism evidence="1">
    <name type="scientific">Herbaspirillum huttiense subsp. nephrolepidis</name>
    <dbReference type="NCBI Taxonomy" id="3075126"/>
    <lineage>
        <taxon>Bacteria</taxon>
        <taxon>Pseudomonadati</taxon>
        <taxon>Pseudomonadota</taxon>
        <taxon>Betaproteobacteria</taxon>
        <taxon>Burkholderiales</taxon>
        <taxon>Oxalobacteraceae</taxon>
        <taxon>Herbaspirillum</taxon>
    </lineage>
</organism>
<reference evidence="1" key="1">
    <citation type="submission" date="2023-02" db="EMBL/GenBank/DDBJ databases">
        <title>Description of Herbaspirillum huttiense subsp. nephrolepsisexaltata and Herbaspirillum huttiense subsp. lycopersicon.</title>
        <authorList>
            <person name="Poudel M."/>
            <person name="Sharma A."/>
            <person name="Goss E."/>
            <person name="Tapia J.H."/>
            <person name="Harmon C.M."/>
            <person name="Jones J.B."/>
        </authorList>
    </citation>
    <scope>NUCLEOTIDE SEQUENCE</scope>
    <source>
        <strain evidence="1">NC40101</strain>
    </source>
</reference>
<dbReference type="AlphaFoldDB" id="A0AAE4G8H5"/>
<name>A0AAE4G8H5_9BURK</name>
<dbReference type="EMBL" id="JAVRAA010000005">
    <property type="protein sequence ID" value="MDT0337610.1"/>
    <property type="molecule type" value="Genomic_DNA"/>
</dbReference>
<proteinExistence type="predicted"/>
<comment type="caution">
    <text evidence="1">The sequence shown here is derived from an EMBL/GenBank/DDBJ whole genome shotgun (WGS) entry which is preliminary data.</text>
</comment>
<protein>
    <submittedName>
        <fullName evidence="1">Uncharacterized protein</fullName>
    </submittedName>
</protein>
<sequence>MGPYDNQNFIFLETPAVMEGHWYRGPSGELYVIPNDLHGVMEAIGPDDDLEDDLVKFYNAHLFDDVDVSLVEERFGLSFIQPWQRRFEERIGHYHV</sequence>
<dbReference type="RefSeq" id="WP_284078313.1">
    <property type="nucleotide sequence ID" value="NZ_JAVLSM010000007.1"/>
</dbReference>
<gene>
    <name evidence="1" type="ORF">RJN63_12270</name>
</gene>
<evidence type="ECO:0000313" key="1">
    <source>
        <dbReference type="EMBL" id="MDT0337610.1"/>
    </source>
</evidence>
<accession>A0AAE4G8H5</accession>